<protein>
    <recommendedName>
        <fullName evidence="4">Apple domain-containing protein</fullName>
    </recommendedName>
</protein>
<feature type="chain" id="PRO_5003870428" description="Apple domain-containing protein" evidence="1">
    <location>
        <begin position="17"/>
        <end position="413"/>
    </location>
</feature>
<feature type="signal peptide" evidence="1">
    <location>
        <begin position="1"/>
        <end position="16"/>
    </location>
</feature>
<evidence type="ECO:0000313" key="3">
    <source>
        <dbReference type="Proteomes" id="UP000007978"/>
    </source>
</evidence>
<dbReference type="AlphaFoldDB" id="K3V671"/>
<proteinExistence type="predicted"/>
<reference evidence="2 3" key="1">
    <citation type="journal article" date="2012" name="PLoS Pathog.">
        <title>Comparative pathogenomics reveals horizontally acquired novel virulence genes in fungi infecting cereal hosts.</title>
        <authorList>
            <person name="Gardiner D.M."/>
            <person name="McDonald M.C."/>
            <person name="Covarelli L."/>
            <person name="Solomon P.S."/>
            <person name="Rusu A.G."/>
            <person name="Marshall M."/>
            <person name="Kazan K."/>
            <person name="Chakraborty S."/>
            <person name="McDonald B.A."/>
            <person name="Manners J.M."/>
        </authorList>
    </citation>
    <scope>NUCLEOTIDE SEQUENCE [LARGE SCALE GENOMIC DNA]</scope>
    <source>
        <strain evidence="2 3">CS3096</strain>
    </source>
</reference>
<keyword evidence="3" id="KW-1185">Reference proteome</keyword>
<sequence length="413" mass="43893">MRTTLVSSLLFAVASGIQITIDTATTEATSQATCTPDVCNQAVGKLSSCKHKRMLAEHESDCSSFLRYTLVPALKTVTETYGEQSTLTLVDTETLGPQTDEATTTLPDETATTILTLEPETFTASITPTKTITVTVTLDPERRTQFQTKSVIQTDVSTTTETVYYSNLAKRGIADETGTIIKPTDIPSYASACADTEQYSSACACLGVEVTTVAATVSPEVVTVDLRPATMIQAETVTRPAITITTTLPTKTRTVTVTLPVPDVTESTTLEPTTVAESTTADQDTVITTVEATHVDHTSVVATSTRSVGPVCSTYAATNTCKCKFEIICGQAADVNGDAFFDSIDFNVYVGSFEECMSRCDSNPSCQFGDFGQLPNGGLCSSYARNPGLSNRGSLGGFRYFEKDGNVKCSGCS</sequence>
<name>K3V671_FUSPC</name>
<dbReference type="eggNOG" id="ENOG502TI0T">
    <property type="taxonomic scope" value="Eukaryota"/>
</dbReference>
<dbReference type="RefSeq" id="XP_009262646.1">
    <property type="nucleotide sequence ID" value="XM_009264371.1"/>
</dbReference>
<evidence type="ECO:0000313" key="2">
    <source>
        <dbReference type="EMBL" id="EKJ68569.1"/>
    </source>
</evidence>
<organism evidence="2 3">
    <name type="scientific">Fusarium pseudograminearum (strain CS3096)</name>
    <name type="common">Wheat and barley crown-rot fungus</name>
    <dbReference type="NCBI Taxonomy" id="1028729"/>
    <lineage>
        <taxon>Eukaryota</taxon>
        <taxon>Fungi</taxon>
        <taxon>Dikarya</taxon>
        <taxon>Ascomycota</taxon>
        <taxon>Pezizomycotina</taxon>
        <taxon>Sordariomycetes</taxon>
        <taxon>Hypocreomycetidae</taxon>
        <taxon>Hypocreales</taxon>
        <taxon>Nectriaceae</taxon>
        <taxon>Fusarium</taxon>
    </lineage>
</organism>
<keyword evidence="1" id="KW-0732">Signal</keyword>
<dbReference type="Proteomes" id="UP000007978">
    <property type="component" value="Chromosome 3"/>
</dbReference>
<accession>K3V671</accession>
<evidence type="ECO:0008006" key="4">
    <source>
        <dbReference type="Google" id="ProtNLM"/>
    </source>
</evidence>
<dbReference type="EMBL" id="AFNW01000425">
    <property type="protein sequence ID" value="EKJ68569.1"/>
    <property type="molecule type" value="Genomic_DNA"/>
</dbReference>
<dbReference type="KEGG" id="fpu:FPSE_11254"/>
<comment type="caution">
    <text evidence="2">The sequence shown here is derived from an EMBL/GenBank/DDBJ whole genome shotgun (WGS) entry which is preliminary data.</text>
</comment>
<dbReference type="HOGENOM" id="CLU_058860_0_0_1"/>
<dbReference type="OrthoDB" id="5596743at2759"/>
<dbReference type="GeneID" id="20369871"/>
<evidence type="ECO:0000256" key="1">
    <source>
        <dbReference type="SAM" id="SignalP"/>
    </source>
</evidence>
<gene>
    <name evidence="2" type="ORF">FPSE_11254</name>
</gene>